<organism evidence="10 11">
    <name type="scientific">Phtheirospermum japonicum</name>
    <dbReference type="NCBI Taxonomy" id="374723"/>
    <lineage>
        <taxon>Eukaryota</taxon>
        <taxon>Viridiplantae</taxon>
        <taxon>Streptophyta</taxon>
        <taxon>Embryophyta</taxon>
        <taxon>Tracheophyta</taxon>
        <taxon>Spermatophyta</taxon>
        <taxon>Magnoliopsida</taxon>
        <taxon>eudicotyledons</taxon>
        <taxon>Gunneridae</taxon>
        <taxon>Pentapetalae</taxon>
        <taxon>asterids</taxon>
        <taxon>lamiids</taxon>
        <taxon>Lamiales</taxon>
        <taxon>Orobanchaceae</taxon>
        <taxon>Orobanchaceae incertae sedis</taxon>
        <taxon>Phtheirospermum</taxon>
    </lineage>
</organism>
<dbReference type="GO" id="GO:0005856">
    <property type="term" value="C:cytoskeleton"/>
    <property type="evidence" value="ECO:0007669"/>
    <property type="project" value="UniProtKB-SubCell"/>
</dbReference>
<evidence type="ECO:0000256" key="8">
    <source>
        <dbReference type="PIRSR" id="PIRSR604241-50"/>
    </source>
</evidence>
<dbReference type="AlphaFoldDB" id="A0A830CMX1"/>
<keyword evidence="5" id="KW-0472">Membrane</keyword>
<keyword evidence="6" id="KW-0963">Cytoplasm</keyword>
<evidence type="ECO:0000313" key="11">
    <source>
        <dbReference type="Proteomes" id="UP000653305"/>
    </source>
</evidence>
<evidence type="ECO:0000313" key="10">
    <source>
        <dbReference type="EMBL" id="GFQ00677.1"/>
    </source>
</evidence>
<gene>
    <name evidence="10" type="ORF">PHJA_002211600</name>
</gene>
<dbReference type="InterPro" id="IPR029071">
    <property type="entry name" value="Ubiquitin-like_domsf"/>
</dbReference>
<name>A0A830CMX1_9LAMI</name>
<evidence type="ECO:0000256" key="1">
    <source>
        <dbReference type="ARBA" id="ARBA00004245"/>
    </source>
</evidence>
<evidence type="ECO:0000256" key="5">
    <source>
        <dbReference type="ARBA" id="ARBA00023136"/>
    </source>
</evidence>
<dbReference type="EMBL" id="BMAC01000638">
    <property type="protein sequence ID" value="GFQ00677.1"/>
    <property type="molecule type" value="Genomic_DNA"/>
</dbReference>
<keyword evidence="4" id="KW-0833">Ubl conjugation pathway</keyword>
<dbReference type="GO" id="GO:0016020">
    <property type="term" value="C:membrane"/>
    <property type="evidence" value="ECO:0007669"/>
    <property type="project" value="UniProtKB-SubCell"/>
</dbReference>
<protein>
    <recommendedName>
        <fullName evidence="9">Autophagy-related protein</fullName>
    </recommendedName>
</protein>
<evidence type="ECO:0000256" key="9">
    <source>
        <dbReference type="RuleBase" id="RU004384"/>
    </source>
</evidence>
<comment type="similarity">
    <text evidence="3 9">Belongs to the ATG8 family.</text>
</comment>
<dbReference type="PANTHER" id="PTHR10969">
    <property type="entry name" value="MICROTUBULE-ASSOCIATED PROTEINS 1A/1B LIGHT CHAIN 3-RELATED"/>
    <property type="match status" value="1"/>
</dbReference>
<dbReference type="InterPro" id="IPR004241">
    <property type="entry name" value="Atg8-like"/>
</dbReference>
<comment type="caution">
    <text evidence="10">The sequence shown here is derived from an EMBL/GenBank/DDBJ whole genome shotgun (WGS) entry which is preliminary data.</text>
</comment>
<dbReference type="SUPFAM" id="SSF54236">
    <property type="entry name" value="Ubiquitin-like"/>
    <property type="match status" value="1"/>
</dbReference>
<keyword evidence="9" id="KW-0072">Autophagy</keyword>
<sequence>RRYLVPADLTVGQFVYVVRKRIKLGAEKAIFVFVKNMLPPTAALMSTIYDEHKNEDGFLYMNYSGENTFGCYEG</sequence>
<dbReference type="Proteomes" id="UP000653305">
    <property type="component" value="Unassembled WGS sequence"/>
</dbReference>
<dbReference type="OrthoDB" id="6738456at2759"/>
<dbReference type="Gene3D" id="3.10.20.90">
    <property type="entry name" value="Phosphatidylinositol 3-kinase Catalytic Subunit, Chain A, domain 1"/>
    <property type="match status" value="1"/>
</dbReference>
<keyword evidence="11" id="KW-1185">Reference proteome</keyword>
<keyword evidence="6" id="KW-0206">Cytoskeleton</keyword>
<comment type="subcellular location">
    <subcellularLocation>
        <location evidence="1">Cytoplasm</location>
        <location evidence="1">Cytoskeleton</location>
    </subcellularLocation>
    <subcellularLocation>
        <location evidence="2">Membrane</location>
    </subcellularLocation>
</comment>
<dbReference type="Pfam" id="PF02991">
    <property type="entry name" value="ATG8"/>
    <property type="match status" value="1"/>
</dbReference>
<evidence type="ECO:0000256" key="6">
    <source>
        <dbReference type="ARBA" id="ARBA00023212"/>
    </source>
</evidence>
<dbReference type="GO" id="GO:0006914">
    <property type="term" value="P:autophagy"/>
    <property type="evidence" value="ECO:0007669"/>
    <property type="project" value="UniProtKB-KW"/>
</dbReference>
<accession>A0A830CMX1</accession>
<evidence type="ECO:0000256" key="3">
    <source>
        <dbReference type="ARBA" id="ARBA00007293"/>
    </source>
</evidence>
<feature type="non-terminal residue" evidence="10">
    <location>
        <position position="1"/>
    </location>
</feature>
<reference evidence="10" key="1">
    <citation type="submission" date="2020-07" db="EMBL/GenBank/DDBJ databases">
        <title>Ethylene signaling mediates host invasion by parasitic plants.</title>
        <authorList>
            <person name="Yoshida S."/>
        </authorList>
    </citation>
    <scope>NUCLEOTIDE SEQUENCE</scope>
    <source>
        <strain evidence="10">Okayama</strain>
    </source>
</reference>
<proteinExistence type="inferred from homology"/>
<feature type="lipid moiety-binding region" description="Phosphatidylserine amidated glycine; alternate" evidence="8">
    <location>
        <position position="70"/>
    </location>
</feature>
<evidence type="ECO:0000256" key="2">
    <source>
        <dbReference type="ARBA" id="ARBA00004370"/>
    </source>
</evidence>
<keyword evidence="7 8" id="KW-0449">Lipoprotein</keyword>
<evidence type="ECO:0000256" key="7">
    <source>
        <dbReference type="ARBA" id="ARBA00023288"/>
    </source>
</evidence>
<dbReference type="GO" id="GO:0005776">
    <property type="term" value="C:autophagosome"/>
    <property type="evidence" value="ECO:0007669"/>
    <property type="project" value="UniProtKB-ARBA"/>
</dbReference>
<evidence type="ECO:0000256" key="4">
    <source>
        <dbReference type="ARBA" id="ARBA00022786"/>
    </source>
</evidence>